<proteinExistence type="predicted"/>
<gene>
    <name evidence="5" type="ORF">BJN34_12420</name>
</gene>
<dbReference type="PANTHER" id="PTHR33204">
    <property type="entry name" value="TRANSCRIPTIONAL REGULATOR, MARR FAMILY"/>
    <property type="match status" value="1"/>
</dbReference>
<dbReference type="OrthoDB" id="9807069at2"/>
<evidence type="ECO:0000256" key="3">
    <source>
        <dbReference type="ARBA" id="ARBA00023163"/>
    </source>
</evidence>
<evidence type="ECO:0000313" key="5">
    <source>
        <dbReference type="EMBL" id="AQV94685.1"/>
    </source>
</evidence>
<dbReference type="Proteomes" id="UP000189627">
    <property type="component" value="Chromosome 1"/>
</dbReference>
<evidence type="ECO:0000313" key="6">
    <source>
        <dbReference type="Proteomes" id="UP000189627"/>
    </source>
</evidence>
<dbReference type="EMBL" id="CP017757">
    <property type="protein sequence ID" value="AQV94685.1"/>
    <property type="molecule type" value="Genomic_DNA"/>
</dbReference>
<dbReference type="GO" id="GO:0003677">
    <property type="term" value="F:DNA binding"/>
    <property type="evidence" value="ECO:0007669"/>
    <property type="project" value="UniProtKB-KW"/>
</dbReference>
<dbReference type="InterPro" id="IPR002577">
    <property type="entry name" value="HTH_HxlR"/>
</dbReference>
<dbReference type="PANTHER" id="PTHR33204:SF17">
    <property type="entry name" value="TRANSCRIPTIONAL REGULATORY PROTEIN"/>
    <property type="match status" value="1"/>
</dbReference>
<evidence type="ECO:0000256" key="2">
    <source>
        <dbReference type="ARBA" id="ARBA00023125"/>
    </source>
</evidence>
<name>A0A1U9URC6_CUPNE</name>
<dbReference type="RefSeq" id="WP_078196881.1">
    <property type="nucleotide sequence ID" value="NZ_CP017757.2"/>
</dbReference>
<evidence type="ECO:0000259" key="4">
    <source>
        <dbReference type="PROSITE" id="PS51118"/>
    </source>
</evidence>
<sequence length="162" mass="18163">MQRKPLGETPCPIARTAARVADSWSVLILREAFYGVTRFDAFQQNLDIAPNMLTRRLNSLVEEGMLERRQYCDRPPRSEYLLTERGRDFRQVLLAMLAWGNKHLAPEGESVQLANRRTGTRVEPVLVDAASGRPVTGPDFHIVPGPAASDGVRRRLDHSAEA</sequence>
<protein>
    <submittedName>
        <fullName evidence="5">Transcriptional regulator</fullName>
    </submittedName>
</protein>
<keyword evidence="1" id="KW-0805">Transcription regulation</keyword>
<feature type="domain" description="HTH hxlR-type" evidence="4">
    <location>
        <begin position="11"/>
        <end position="108"/>
    </location>
</feature>
<dbReference type="AlphaFoldDB" id="A0A1U9URC6"/>
<evidence type="ECO:0000256" key="1">
    <source>
        <dbReference type="ARBA" id="ARBA00023015"/>
    </source>
</evidence>
<accession>A0A1U9URC6</accession>
<reference evidence="6" key="1">
    <citation type="submission" date="2017-02" db="EMBL/GenBank/DDBJ databases">
        <title>Complete genome sequence of Cupriavidus necator strain NH9, a 3-chlorobenzoate degrader.</title>
        <authorList>
            <person name="Moriuchi R."/>
            <person name="Dohra H."/>
            <person name="Ogawa N."/>
        </authorList>
    </citation>
    <scope>NUCLEOTIDE SEQUENCE [LARGE SCALE GENOMIC DNA]</scope>
    <source>
        <strain evidence="6">NH9</strain>
    </source>
</reference>
<organism evidence="5 6">
    <name type="scientific">Cupriavidus necator</name>
    <name type="common">Alcaligenes eutrophus</name>
    <name type="synonym">Ralstonia eutropha</name>
    <dbReference type="NCBI Taxonomy" id="106590"/>
    <lineage>
        <taxon>Bacteria</taxon>
        <taxon>Pseudomonadati</taxon>
        <taxon>Pseudomonadota</taxon>
        <taxon>Betaproteobacteria</taxon>
        <taxon>Burkholderiales</taxon>
        <taxon>Burkholderiaceae</taxon>
        <taxon>Cupriavidus</taxon>
    </lineage>
</organism>
<keyword evidence="2" id="KW-0238">DNA-binding</keyword>
<dbReference type="PROSITE" id="PS51118">
    <property type="entry name" value="HTH_HXLR"/>
    <property type="match status" value="1"/>
</dbReference>
<dbReference type="Pfam" id="PF01638">
    <property type="entry name" value="HxlR"/>
    <property type="match status" value="1"/>
</dbReference>
<dbReference type="SUPFAM" id="SSF46785">
    <property type="entry name" value="Winged helix' DNA-binding domain"/>
    <property type="match status" value="1"/>
</dbReference>
<dbReference type="InterPro" id="IPR036388">
    <property type="entry name" value="WH-like_DNA-bd_sf"/>
</dbReference>
<dbReference type="InterPro" id="IPR036390">
    <property type="entry name" value="WH_DNA-bd_sf"/>
</dbReference>
<keyword evidence="3" id="KW-0804">Transcription</keyword>
<dbReference type="Gene3D" id="1.10.10.10">
    <property type="entry name" value="Winged helix-like DNA-binding domain superfamily/Winged helix DNA-binding domain"/>
    <property type="match status" value="1"/>
</dbReference>
<dbReference type="KEGG" id="cuh:BJN34_12420"/>